<evidence type="ECO:0000313" key="3">
    <source>
        <dbReference type="Proteomes" id="UP000298664"/>
    </source>
</evidence>
<evidence type="ECO:0000256" key="1">
    <source>
        <dbReference type="SAM" id="SignalP"/>
    </source>
</evidence>
<name>A0AAF0HFI9_9HYPH</name>
<evidence type="ECO:0000313" key="2">
    <source>
        <dbReference type="EMBL" id="WHA43734.1"/>
    </source>
</evidence>
<protein>
    <submittedName>
        <fullName evidence="2">DUF6030 family protein</fullName>
    </submittedName>
</protein>
<accession>A0AAF0HFI9</accession>
<dbReference type="RefSeq" id="WP_137395486.1">
    <property type="nucleotide sequence ID" value="NZ_CP124734.1"/>
</dbReference>
<dbReference type="EMBL" id="CP124734">
    <property type="protein sequence ID" value="WHA43734.1"/>
    <property type="molecule type" value="Genomic_DNA"/>
</dbReference>
<keyword evidence="1" id="KW-0732">Signal</keyword>
<dbReference type="InterPro" id="IPR046071">
    <property type="entry name" value="DUF6030"/>
</dbReference>
<feature type="chain" id="PRO_5041938053" evidence="1">
    <location>
        <begin position="20"/>
        <end position="185"/>
    </location>
</feature>
<reference evidence="2" key="1">
    <citation type="submission" date="2023-05" db="EMBL/GenBank/DDBJ databases">
        <title>Complete genome sequence of Agrobacterium larrymoorei CFBP5477.</title>
        <authorList>
            <person name="Yen H.-C."/>
            <person name="Chou L."/>
            <person name="Lin Y.-C."/>
            <person name="Lai E.-M."/>
            <person name="Kuo C.-H."/>
        </authorList>
    </citation>
    <scope>NUCLEOTIDE SEQUENCE</scope>
    <source>
        <strain evidence="2">CFBP5477</strain>
    </source>
</reference>
<feature type="signal peptide" evidence="1">
    <location>
        <begin position="1"/>
        <end position="19"/>
    </location>
</feature>
<dbReference type="AlphaFoldDB" id="A0AAF0HFI9"/>
<proteinExistence type="predicted"/>
<dbReference type="Pfam" id="PF19495">
    <property type="entry name" value="DUF6030"/>
    <property type="match status" value="1"/>
</dbReference>
<dbReference type="Proteomes" id="UP000298664">
    <property type="component" value="Chromosome Linear"/>
</dbReference>
<organism evidence="2 3">
    <name type="scientific">Agrobacterium larrymoorei</name>
    <dbReference type="NCBI Taxonomy" id="160699"/>
    <lineage>
        <taxon>Bacteria</taxon>
        <taxon>Pseudomonadati</taxon>
        <taxon>Pseudomonadota</taxon>
        <taxon>Alphaproteobacteria</taxon>
        <taxon>Hyphomicrobiales</taxon>
        <taxon>Rhizobiaceae</taxon>
        <taxon>Rhizobium/Agrobacterium group</taxon>
        <taxon>Agrobacterium</taxon>
    </lineage>
</organism>
<gene>
    <name evidence="2" type="ORF">CFBP5477_021190</name>
</gene>
<sequence>MLITSFFSLALLGTSPAQAGSGVAHDVIPVQLDAASTPGPKFDAARCRGIADLSSKAQPMFQQKENGEWECSYLLDYTETGHTPSVFIQIRGVEPGRWSSFRLKLNFGSILSRQALGGRAASIVYTLIGDQTPLRELGVTLAGGRDFELLFNGMSIKYKQERFDKTRFNLSGTNAPNPTKETTEQ</sequence>